<dbReference type="PANTHER" id="PTHR30146:SF109">
    <property type="entry name" value="HTH-TYPE TRANSCRIPTIONAL REGULATOR GALS"/>
    <property type="match status" value="1"/>
</dbReference>
<dbReference type="CDD" id="cd01392">
    <property type="entry name" value="HTH_LacI"/>
    <property type="match status" value="1"/>
</dbReference>
<dbReference type="Pfam" id="PF00356">
    <property type="entry name" value="LacI"/>
    <property type="match status" value="1"/>
</dbReference>
<dbReference type="RefSeq" id="WP_119117142.1">
    <property type="nucleotide sequence ID" value="NZ_QWVS01000016.1"/>
</dbReference>
<dbReference type="PANTHER" id="PTHR30146">
    <property type="entry name" value="LACI-RELATED TRANSCRIPTIONAL REPRESSOR"/>
    <property type="match status" value="1"/>
</dbReference>
<keyword evidence="3" id="KW-0804">Transcription</keyword>
<dbReference type="InterPro" id="IPR000843">
    <property type="entry name" value="HTH_LacI"/>
</dbReference>
<name>A0A398B8A6_9BACI</name>
<dbReference type="GO" id="GO:0000976">
    <property type="term" value="F:transcription cis-regulatory region binding"/>
    <property type="evidence" value="ECO:0007669"/>
    <property type="project" value="TreeGrafter"/>
</dbReference>
<dbReference type="InterPro" id="IPR028082">
    <property type="entry name" value="Peripla_BP_I"/>
</dbReference>
<dbReference type="SUPFAM" id="SSF47413">
    <property type="entry name" value="lambda repressor-like DNA-binding domains"/>
    <property type="match status" value="1"/>
</dbReference>
<organism evidence="5 6">
    <name type="scientific">Peribacillus asahii</name>
    <dbReference type="NCBI Taxonomy" id="228899"/>
    <lineage>
        <taxon>Bacteria</taxon>
        <taxon>Bacillati</taxon>
        <taxon>Bacillota</taxon>
        <taxon>Bacilli</taxon>
        <taxon>Bacillales</taxon>
        <taxon>Bacillaceae</taxon>
        <taxon>Peribacillus</taxon>
    </lineage>
</organism>
<dbReference type="Proteomes" id="UP000266016">
    <property type="component" value="Unassembled WGS sequence"/>
</dbReference>
<sequence>MAVTIKDVAQLANVAPSTVSRVIANNPRISEKTKVRVREAMEKLGYHPNFIARSLANQSTQILGLVLPSSSETFFNSPTFATILRGLSECARERKYSLLMNTGNSDEEIFEGVVEMVQGGMVDGIVLMYSRMNDHTITYLQSRNFPFVLIGKPYEFAEEITYVDNDNYLAAKEATNYLLELGHKKVGFIGGHSKLVMTHERLLGYEGALKEHGIVPRNDYIFYEEALRGEMQEAVQSLLALSEVPTALIVHDDLMALSIMNSLRSLGCFTPEHMSVVSLNNTLFSEISLSSFTSIDTNMYDIGYQATRCLVQKLASPEERIQSVIIPHHFVERDSCQRVQTAMLV</sequence>
<dbReference type="InterPro" id="IPR046335">
    <property type="entry name" value="LacI/GalR-like_sensor"/>
</dbReference>
<keyword evidence="1" id="KW-0805">Transcription regulation</keyword>
<dbReference type="CDD" id="cd06294">
    <property type="entry name" value="PBP1_MalR-like"/>
    <property type="match status" value="1"/>
</dbReference>
<feature type="domain" description="HTH lacI-type" evidence="4">
    <location>
        <begin position="3"/>
        <end position="57"/>
    </location>
</feature>
<dbReference type="GO" id="GO:0003700">
    <property type="term" value="F:DNA-binding transcription factor activity"/>
    <property type="evidence" value="ECO:0007669"/>
    <property type="project" value="TreeGrafter"/>
</dbReference>
<reference evidence="5 6" key="1">
    <citation type="submission" date="2018-08" db="EMBL/GenBank/DDBJ databases">
        <title>Bacillus jemisoniae sp. nov., Bacillus chryseoplanitiae sp. nov., Bacillus resnikiae sp. nov., and Bacillus frankliniae sp. nov., isolated from Viking spacecraft and associated surfaces.</title>
        <authorList>
            <person name="Seuylemezian A."/>
            <person name="Vaishampayan P."/>
        </authorList>
    </citation>
    <scope>NUCLEOTIDE SEQUENCE [LARGE SCALE GENOMIC DNA]</scope>
    <source>
        <strain evidence="5 6">MA001</strain>
    </source>
</reference>
<evidence type="ECO:0000259" key="4">
    <source>
        <dbReference type="PROSITE" id="PS50932"/>
    </source>
</evidence>
<evidence type="ECO:0000256" key="2">
    <source>
        <dbReference type="ARBA" id="ARBA00023125"/>
    </source>
</evidence>
<dbReference type="Pfam" id="PF13377">
    <property type="entry name" value="Peripla_BP_3"/>
    <property type="match status" value="1"/>
</dbReference>
<keyword evidence="2" id="KW-0238">DNA-binding</keyword>
<evidence type="ECO:0000313" key="5">
    <source>
        <dbReference type="EMBL" id="RID86205.1"/>
    </source>
</evidence>
<dbReference type="PROSITE" id="PS50932">
    <property type="entry name" value="HTH_LACI_2"/>
    <property type="match status" value="1"/>
</dbReference>
<dbReference type="SUPFAM" id="SSF53822">
    <property type="entry name" value="Periplasmic binding protein-like I"/>
    <property type="match status" value="1"/>
</dbReference>
<comment type="caution">
    <text evidence="5">The sequence shown here is derived from an EMBL/GenBank/DDBJ whole genome shotgun (WGS) entry which is preliminary data.</text>
</comment>
<dbReference type="SMART" id="SM00354">
    <property type="entry name" value="HTH_LACI"/>
    <property type="match status" value="1"/>
</dbReference>
<evidence type="ECO:0000256" key="1">
    <source>
        <dbReference type="ARBA" id="ARBA00023015"/>
    </source>
</evidence>
<dbReference type="Gene3D" id="3.40.50.2300">
    <property type="match status" value="2"/>
</dbReference>
<accession>A0A398B8A6</accession>
<protein>
    <submittedName>
        <fullName evidence="5">LacI family transcriptional regulator</fullName>
    </submittedName>
</protein>
<proteinExistence type="predicted"/>
<evidence type="ECO:0000313" key="6">
    <source>
        <dbReference type="Proteomes" id="UP000266016"/>
    </source>
</evidence>
<keyword evidence="6" id="KW-1185">Reference proteome</keyword>
<evidence type="ECO:0000256" key="3">
    <source>
        <dbReference type="ARBA" id="ARBA00023163"/>
    </source>
</evidence>
<gene>
    <name evidence="5" type="ORF">D1953_10555</name>
</gene>
<dbReference type="EMBL" id="QWVS01000016">
    <property type="protein sequence ID" value="RID86205.1"/>
    <property type="molecule type" value="Genomic_DNA"/>
</dbReference>
<dbReference type="InterPro" id="IPR010982">
    <property type="entry name" value="Lambda_DNA-bd_dom_sf"/>
</dbReference>
<dbReference type="AlphaFoldDB" id="A0A398B8A6"/>
<dbReference type="Gene3D" id="1.10.260.40">
    <property type="entry name" value="lambda repressor-like DNA-binding domains"/>
    <property type="match status" value="1"/>
</dbReference>